<dbReference type="InterPro" id="IPR004813">
    <property type="entry name" value="OPT"/>
</dbReference>
<dbReference type="Pfam" id="PF03169">
    <property type="entry name" value="OPT"/>
    <property type="match status" value="1"/>
</dbReference>
<feature type="transmembrane region" description="Helical" evidence="6">
    <location>
        <begin position="352"/>
        <end position="378"/>
    </location>
</feature>
<dbReference type="RefSeq" id="WP_165107273.1">
    <property type="nucleotide sequence ID" value="NZ_JAAKYA010000052.1"/>
</dbReference>
<evidence type="ECO:0000256" key="6">
    <source>
        <dbReference type="SAM" id="Phobius"/>
    </source>
</evidence>
<comment type="caution">
    <text evidence="7">The sequence shown here is derived from an EMBL/GenBank/DDBJ whole genome shotgun (WGS) entry which is preliminary data.</text>
</comment>
<dbReference type="PANTHER" id="PTHR31645">
    <property type="entry name" value="OLIGOPEPTIDE TRANSPORTER YGL114W-RELATED"/>
    <property type="match status" value="1"/>
</dbReference>
<feature type="transmembrane region" description="Helical" evidence="6">
    <location>
        <begin position="472"/>
        <end position="494"/>
    </location>
</feature>
<dbReference type="Proteomes" id="UP000477311">
    <property type="component" value="Unassembled WGS sequence"/>
</dbReference>
<dbReference type="GO" id="GO:0016020">
    <property type="term" value="C:membrane"/>
    <property type="evidence" value="ECO:0007669"/>
    <property type="project" value="UniProtKB-SubCell"/>
</dbReference>
<keyword evidence="2" id="KW-0813">Transport</keyword>
<feature type="transmembrane region" description="Helical" evidence="6">
    <location>
        <begin position="311"/>
        <end position="331"/>
    </location>
</feature>
<keyword evidence="3 6" id="KW-0812">Transmembrane</keyword>
<sequence length="637" mass="68738">MAILQLTPEQVRTWTLEQKDRWWLENVWRGDMPQLTWRSALTGMFLGGLLSLTNLYVGAKTGWTLGVGITSVILAFALFKVLARTGLTGEFTILENNCMQSIATAAGYMTAPLISSLAAYMMVTGGIIPMPVTIAWMVAVSVLGVLFAFPLKRRFINDEQHPFPEGRAAGIVMDALHSSGAQEGLFKARVLVSAAGLSALAKLMQSQPIMERLRLAWLTIPEYLDEWAYRLWGTIQIRGVDLRELTVRPDTDFVMMAAGGLMGIRVGVSLLVGAIVNYLVLVPWAIQAGIIQGVPGPDGLLHYGFRTITAWALWGGVAMMTTASLLAFFSKPQLLVQAFRGIFRSRAATSDVLAHIELPMWVFVVGIPVVGFAVVWLGHAFFGVKWWLGALAIPLVFIFTLIAVHSTALTSITPTGAMGKLTQLTFGLLDPGNIKSNLMTAGITAEVAGNASNLLMDIKPGYMLGAKPRQQAIGHVLGILAGAIVSVPIFYAVFLRGGPEQLVQEQYPMPAATIWKAVAEALTQGLDQLPVSARWAALVGAVLGIVLEGVRIATHGRFWLSPVGLGLATVIPFNTCLAMFLGSFVFWCAERLLKKPDTPAHRLLVQNQEPICGGVIAGGALMGIAVILIENFVLPSR</sequence>
<dbReference type="AlphaFoldDB" id="A0A6M1RX35"/>
<proteinExistence type="predicted"/>
<name>A0A6M1RX35_9BACT</name>
<feature type="transmembrane region" description="Helical" evidence="6">
    <location>
        <begin position="535"/>
        <end position="553"/>
    </location>
</feature>
<protein>
    <submittedName>
        <fullName evidence="7">OPT family oligopeptide transporter</fullName>
    </submittedName>
</protein>
<gene>
    <name evidence="7" type="ORF">G4L39_07905</name>
</gene>
<evidence type="ECO:0000256" key="5">
    <source>
        <dbReference type="ARBA" id="ARBA00023136"/>
    </source>
</evidence>
<feature type="transmembrane region" description="Helical" evidence="6">
    <location>
        <begin position="63"/>
        <end position="82"/>
    </location>
</feature>
<keyword evidence="4 6" id="KW-1133">Transmembrane helix</keyword>
<reference evidence="7 8" key="1">
    <citation type="submission" date="2020-02" db="EMBL/GenBank/DDBJ databases">
        <title>Draft genome sequence of Limisphaera ngatamarikiensis NGM72.4T, a thermophilic Verrucomicrobia grouped in subdivision 3.</title>
        <authorList>
            <person name="Carere C.R."/>
            <person name="Steen J."/>
            <person name="Hugenholtz P."/>
            <person name="Stott M.B."/>
        </authorList>
    </citation>
    <scope>NUCLEOTIDE SEQUENCE [LARGE SCALE GENOMIC DNA]</scope>
    <source>
        <strain evidence="7 8">NGM72.4</strain>
    </source>
</reference>
<keyword evidence="8" id="KW-1185">Reference proteome</keyword>
<feature type="transmembrane region" description="Helical" evidence="6">
    <location>
        <begin position="613"/>
        <end position="634"/>
    </location>
</feature>
<dbReference type="InterPro" id="IPR045035">
    <property type="entry name" value="YSL-like"/>
</dbReference>
<accession>A0A6M1RX35</accession>
<evidence type="ECO:0000313" key="8">
    <source>
        <dbReference type="Proteomes" id="UP000477311"/>
    </source>
</evidence>
<dbReference type="GO" id="GO:0035673">
    <property type="term" value="F:oligopeptide transmembrane transporter activity"/>
    <property type="evidence" value="ECO:0007669"/>
    <property type="project" value="InterPro"/>
</dbReference>
<dbReference type="PANTHER" id="PTHR31645:SF0">
    <property type="entry name" value="OLIGOPEPTIDE TRANSPORTER YGL114W-RELATED"/>
    <property type="match status" value="1"/>
</dbReference>
<feature type="transmembrane region" description="Helical" evidence="6">
    <location>
        <begin position="128"/>
        <end position="149"/>
    </location>
</feature>
<evidence type="ECO:0000313" key="7">
    <source>
        <dbReference type="EMBL" id="NGO39322.1"/>
    </source>
</evidence>
<feature type="transmembrane region" description="Helical" evidence="6">
    <location>
        <begin position="39"/>
        <end position="57"/>
    </location>
</feature>
<evidence type="ECO:0000256" key="1">
    <source>
        <dbReference type="ARBA" id="ARBA00004141"/>
    </source>
</evidence>
<comment type="subcellular location">
    <subcellularLocation>
        <location evidence="1">Membrane</location>
        <topology evidence="1">Multi-pass membrane protein</topology>
    </subcellularLocation>
</comment>
<evidence type="ECO:0000256" key="2">
    <source>
        <dbReference type="ARBA" id="ARBA00022448"/>
    </source>
</evidence>
<evidence type="ECO:0000256" key="4">
    <source>
        <dbReference type="ARBA" id="ARBA00022989"/>
    </source>
</evidence>
<evidence type="ECO:0000256" key="3">
    <source>
        <dbReference type="ARBA" id="ARBA00022692"/>
    </source>
</evidence>
<feature type="transmembrane region" description="Helical" evidence="6">
    <location>
        <begin position="102"/>
        <end position="122"/>
    </location>
</feature>
<feature type="transmembrane region" description="Helical" evidence="6">
    <location>
        <begin position="266"/>
        <end position="291"/>
    </location>
</feature>
<organism evidence="7 8">
    <name type="scientific">Limisphaera ngatamarikiensis</name>
    <dbReference type="NCBI Taxonomy" id="1324935"/>
    <lineage>
        <taxon>Bacteria</taxon>
        <taxon>Pseudomonadati</taxon>
        <taxon>Verrucomicrobiota</taxon>
        <taxon>Verrucomicrobiia</taxon>
        <taxon>Limisphaerales</taxon>
        <taxon>Limisphaeraceae</taxon>
        <taxon>Limisphaera</taxon>
    </lineage>
</organism>
<feature type="transmembrane region" description="Helical" evidence="6">
    <location>
        <begin position="384"/>
        <end position="404"/>
    </location>
</feature>
<dbReference type="EMBL" id="JAAKYA010000052">
    <property type="protein sequence ID" value="NGO39322.1"/>
    <property type="molecule type" value="Genomic_DNA"/>
</dbReference>
<feature type="transmembrane region" description="Helical" evidence="6">
    <location>
        <begin position="565"/>
        <end position="587"/>
    </location>
</feature>
<keyword evidence="5 6" id="KW-0472">Membrane</keyword>